<dbReference type="CDD" id="cd04458">
    <property type="entry name" value="CSP_CDS"/>
    <property type="match status" value="1"/>
</dbReference>
<protein>
    <submittedName>
        <fullName evidence="3">Cold-shock DNA-binding protein family</fullName>
    </submittedName>
</protein>
<organism evidence="3 4">
    <name type="scientific">Cytophaga hutchinsonii (strain ATCC 33406 / DSM 1761 / CIP 103989 / NBRC 15051 / NCIMB 9469 / D465)</name>
    <dbReference type="NCBI Taxonomy" id="269798"/>
    <lineage>
        <taxon>Bacteria</taxon>
        <taxon>Pseudomonadati</taxon>
        <taxon>Bacteroidota</taxon>
        <taxon>Cytophagia</taxon>
        <taxon>Cytophagales</taxon>
        <taxon>Cytophagaceae</taxon>
        <taxon>Cytophaga</taxon>
    </lineage>
</organism>
<evidence type="ECO:0000256" key="1">
    <source>
        <dbReference type="SAM" id="MobiDB-lite"/>
    </source>
</evidence>
<dbReference type="AlphaFoldDB" id="A0A6N4SPL9"/>
<gene>
    <name evidence="3" type="primary">comB</name>
    <name evidence="3" type="ordered locus">CHU_0962</name>
</gene>
<dbReference type="Proteomes" id="UP000001822">
    <property type="component" value="Chromosome"/>
</dbReference>
<dbReference type="InterPro" id="IPR002059">
    <property type="entry name" value="CSP_DNA-bd"/>
</dbReference>
<dbReference type="GO" id="GO:0003677">
    <property type="term" value="F:DNA binding"/>
    <property type="evidence" value="ECO:0007669"/>
    <property type="project" value="UniProtKB-KW"/>
</dbReference>
<dbReference type="InterPro" id="IPR011129">
    <property type="entry name" value="CSD"/>
</dbReference>
<dbReference type="PRINTS" id="PR00050">
    <property type="entry name" value="COLDSHOCK"/>
</dbReference>
<evidence type="ECO:0000259" key="2">
    <source>
        <dbReference type="PROSITE" id="PS51857"/>
    </source>
</evidence>
<evidence type="ECO:0000313" key="4">
    <source>
        <dbReference type="Proteomes" id="UP000001822"/>
    </source>
</evidence>
<feature type="region of interest" description="Disordered" evidence="1">
    <location>
        <begin position="1"/>
        <end position="38"/>
    </location>
</feature>
<reference evidence="3 4" key="1">
    <citation type="journal article" date="2007" name="Appl. Environ. Microbiol.">
        <title>Genome sequence of the cellulolytic gliding bacterium Cytophaga hutchinsonii.</title>
        <authorList>
            <person name="Xie G."/>
            <person name="Bruce D.C."/>
            <person name="Challacombe J.F."/>
            <person name="Chertkov O."/>
            <person name="Detter J.C."/>
            <person name="Gilna P."/>
            <person name="Han C.S."/>
            <person name="Lucas S."/>
            <person name="Misra M."/>
            <person name="Myers G.L."/>
            <person name="Richardson P."/>
            <person name="Tapia R."/>
            <person name="Thayer N."/>
            <person name="Thompson L.S."/>
            <person name="Brettin T.S."/>
            <person name="Henrissat B."/>
            <person name="Wilson D.B."/>
            <person name="McBride M.J."/>
        </authorList>
    </citation>
    <scope>NUCLEOTIDE SEQUENCE [LARGE SCALE GENOMIC DNA]</scope>
    <source>
        <strain evidence="4">ATCC 33406 / DSM 1761 / CIP 103989 / NBRC 15051 / NCIMB 9469 / D465</strain>
    </source>
</reference>
<proteinExistence type="predicted"/>
<dbReference type="SMART" id="SM00357">
    <property type="entry name" value="CSP"/>
    <property type="match status" value="1"/>
</dbReference>
<dbReference type="SUPFAM" id="SSF50249">
    <property type="entry name" value="Nucleic acid-binding proteins"/>
    <property type="match status" value="1"/>
</dbReference>
<feature type="compositionally biased region" description="Basic and acidic residues" evidence="1">
    <location>
        <begin position="22"/>
        <end position="35"/>
    </location>
</feature>
<sequence length="151" mass="17030">MSKSQETWNKKEAEKKRAKKKQDKEQKKEDRKANAKEGSSFEDMLAYVDEYGNITSTPPDPLKKIVIKEEDIQIAIPKHADLAPVDTVRKGIVTFFNDSKGYGFIKDMDTQESIFVHINGLVDSIKENNKVTFEVEMGPKGPNAVAVKLSK</sequence>
<dbReference type="KEGG" id="chu:CHU_0962"/>
<dbReference type="Pfam" id="PF00313">
    <property type="entry name" value="CSD"/>
    <property type="match status" value="1"/>
</dbReference>
<dbReference type="PROSITE" id="PS51857">
    <property type="entry name" value="CSD_2"/>
    <property type="match status" value="1"/>
</dbReference>
<accession>A0A6N4SPL9</accession>
<keyword evidence="3" id="KW-0238">DNA-binding</keyword>
<dbReference type="GO" id="GO:0005829">
    <property type="term" value="C:cytosol"/>
    <property type="evidence" value="ECO:0007669"/>
    <property type="project" value="UniProtKB-ARBA"/>
</dbReference>
<feature type="domain" description="CSD" evidence="2">
    <location>
        <begin position="88"/>
        <end position="149"/>
    </location>
</feature>
<dbReference type="OrthoDB" id="1493235at2"/>
<evidence type="ECO:0000313" key="3">
    <source>
        <dbReference type="EMBL" id="ABG58239.1"/>
    </source>
</evidence>
<dbReference type="PANTHER" id="PTHR11544">
    <property type="entry name" value="COLD SHOCK DOMAIN CONTAINING PROTEINS"/>
    <property type="match status" value="1"/>
</dbReference>
<dbReference type="EMBL" id="CP000383">
    <property type="protein sequence ID" value="ABG58239.1"/>
    <property type="molecule type" value="Genomic_DNA"/>
</dbReference>
<dbReference type="Gene3D" id="2.40.50.140">
    <property type="entry name" value="Nucleic acid-binding proteins"/>
    <property type="match status" value="1"/>
</dbReference>
<keyword evidence="4" id="KW-1185">Reference proteome</keyword>
<dbReference type="InterPro" id="IPR050181">
    <property type="entry name" value="Cold_shock_domain"/>
</dbReference>
<name>A0A6N4SPL9_CYTH3</name>
<dbReference type="RefSeq" id="WP_011584354.1">
    <property type="nucleotide sequence ID" value="NC_008255.1"/>
</dbReference>
<dbReference type="InterPro" id="IPR012340">
    <property type="entry name" value="NA-bd_OB-fold"/>
</dbReference>